<dbReference type="Proteomes" id="UP000838878">
    <property type="component" value="Chromosome 6"/>
</dbReference>
<name>A0A8J9VQI2_9NEOP</name>
<dbReference type="AlphaFoldDB" id="A0A8J9VQI2"/>
<dbReference type="EMBL" id="OV170226">
    <property type="protein sequence ID" value="CAH0727418.1"/>
    <property type="molecule type" value="Genomic_DNA"/>
</dbReference>
<proteinExistence type="predicted"/>
<evidence type="ECO:0000313" key="3">
    <source>
        <dbReference type="Proteomes" id="UP000838878"/>
    </source>
</evidence>
<gene>
    <name evidence="2" type="ORF">BINO364_LOCUS12761</name>
</gene>
<sequence length="75" mass="8444">MRHRKPVHKCTSRLKCTLYSCHSHTPMGRLFDTTSESEGAGPMALRALRGTEVKHRQFPNSAAANEASYTERLNN</sequence>
<protein>
    <submittedName>
        <fullName evidence="2">Uncharacterized protein</fullName>
    </submittedName>
</protein>
<feature type="compositionally biased region" description="Polar residues" evidence="1">
    <location>
        <begin position="58"/>
        <end position="75"/>
    </location>
</feature>
<reference evidence="2" key="1">
    <citation type="submission" date="2021-12" db="EMBL/GenBank/DDBJ databases">
        <authorList>
            <person name="Martin H S."/>
        </authorList>
    </citation>
    <scope>NUCLEOTIDE SEQUENCE</scope>
</reference>
<accession>A0A8J9VQI2</accession>
<organism evidence="2 3">
    <name type="scientific">Brenthis ino</name>
    <name type="common">lesser marbled fritillary</name>
    <dbReference type="NCBI Taxonomy" id="405034"/>
    <lineage>
        <taxon>Eukaryota</taxon>
        <taxon>Metazoa</taxon>
        <taxon>Ecdysozoa</taxon>
        <taxon>Arthropoda</taxon>
        <taxon>Hexapoda</taxon>
        <taxon>Insecta</taxon>
        <taxon>Pterygota</taxon>
        <taxon>Neoptera</taxon>
        <taxon>Endopterygota</taxon>
        <taxon>Lepidoptera</taxon>
        <taxon>Glossata</taxon>
        <taxon>Ditrysia</taxon>
        <taxon>Papilionoidea</taxon>
        <taxon>Nymphalidae</taxon>
        <taxon>Heliconiinae</taxon>
        <taxon>Argynnini</taxon>
        <taxon>Brenthis</taxon>
    </lineage>
</organism>
<feature type="non-terminal residue" evidence="2">
    <location>
        <position position="75"/>
    </location>
</feature>
<evidence type="ECO:0000256" key="1">
    <source>
        <dbReference type="SAM" id="MobiDB-lite"/>
    </source>
</evidence>
<feature type="region of interest" description="Disordered" evidence="1">
    <location>
        <begin position="54"/>
        <end position="75"/>
    </location>
</feature>
<keyword evidence="3" id="KW-1185">Reference proteome</keyword>
<evidence type="ECO:0000313" key="2">
    <source>
        <dbReference type="EMBL" id="CAH0727418.1"/>
    </source>
</evidence>